<dbReference type="InterPro" id="IPR006439">
    <property type="entry name" value="HAD-SF_hydro_IA"/>
</dbReference>
<dbReference type="GO" id="GO:0006281">
    <property type="term" value="P:DNA repair"/>
    <property type="evidence" value="ECO:0007669"/>
    <property type="project" value="TreeGrafter"/>
</dbReference>
<dbReference type="SFLD" id="SFLDG01129">
    <property type="entry name" value="C1.5:_HAD__Beta-PGM__Phosphata"/>
    <property type="match status" value="1"/>
</dbReference>
<accession>A0A2X0Y3U4</accession>
<dbReference type="Gene3D" id="3.40.50.1000">
    <property type="entry name" value="HAD superfamily/HAD-like"/>
    <property type="match status" value="1"/>
</dbReference>
<dbReference type="EMBL" id="UAQE01000001">
    <property type="protein sequence ID" value="SPU00708.1"/>
    <property type="molecule type" value="Genomic_DNA"/>
</dbReference>
<dbReference type="PANTHER" id="PTHR43434:SF1">
    <property type="entry name" value="PHOSPHOGLYCOLATE PHOSPHATASE"/>
    <property type="match status" value="1"/>
</dbReference>
<dbReference type="Gene3D" id="1.10.150.240">
    <property type="entry name" value="Putative phosphatase, domain 2"/>
    <property type="match status" value="1"/>
</dbReference>
<proteinExistence type="predicted"/>
<dbReference type="GO" id="GO:0005829">
    <property type="term" value="C:cytosol"/>
    <property type="evidence" value="ECO:0007669"/>
    <property type="project" value="TreeGrafter"/>
</dbReference>
<dbReference type="SFLD" id="SFLDS00003">
    <property type="entry name" value="Haloacid_Dehalogenase"/>
    <property type="match status" value="1"/>
</dbReference>
<gene>
    <name evidence="3" type="ORF">NCTC7582_03507</name>
</gene>
<organism evidence="3 4">
    <name type="scientific">Lysinibacillus capsici</name>
    <dbReference type="NCBI Taxonomy" id="2115968"/>
    <lineage>
        <taxon>Bacteria</taxon>
        <taxon>Bacillati</taxon>
        <taxon>Bacillota</taxon>
        <taxon>Bacilli</taxon>
        <taxon>Bacillales</taxon>
        <taxon>Bacillaceae</taxon>
        <taxon>Lysinibacillus</taxon>
    </lineage>
</organism>
<dbReference type="InterPro" id="IPR050155">
    <property type="entry name" value="HAD-like_hydrolase_sf"/>
</dbReference>
<evidence type="ECO:0000313" key="3">
    <source>
        <dbReference type="EMBL" id="SPU00708.1"/>
    </source>
</evidence>
<dbReference type="InterPro" id="IPR036412">
    <property type="entry name" value="HAD-like_sf"/>
</dbReference>
<dbReference type="NCBIfam" id="TIGR01509">
    <property type="entry name" value="HAD-SF-IA-v3"/>
    <property type="match status" value="1"/>
</dbReference>
<dbReference type="InterPro" id="IPR023214">
    <property type="entry name" value="HAD_sf"/>
</dbReference>
<protein>
    <submittedName>
        <fullName evidence="3">HAD family hydrolase</fullName>
        <ecNumber evidence="3">3.1.3.-</ecNumber>
    </submittedName>
</protein>
<dbReference type="GO" id="GO:0008967">
    <property type="term" value="F:phosphoglycolate phosphatase activity"/>
    <property type="evidence" value="ECO:0007669"/>
    <property type="project" value="TreeGrafter"/>
</dbReference>
<dbReference type="EC" id="3.1.3.-" evidence="3"/>
<dbReference type="PRINTS" id="PR00413">
    <property type="entry name" value="HADHALOGNASE"/>
</dbReference>
<dbReference type="SUPFAM" id="SSF56784">
    <property type="entry name" value="HAD-like"/>
    <property type="match status" value="1"/>
</dbReference>
<reference evidence="3 4" key="1">
    <citation type="submission" date="2018-06" db="EMBL/GenBank/DDBJ databases">
        <authorList>
            <consortium name="Pathogen Informatics"/>
            <person name="Doyle S."/>
        </authorList>
    </citation>
    <scope>NUCLEOTIDE SEQUENCE [LARGE SCALE GENOMIC DNA]</scope>
    <source>
        <strain evidence="3 4">NCTC7582</strain>
    </source>
</reference>
<dbReference type="InterPro" id="IPR023198">
    <property type="entry name" value="PGP-like_dom2"/>
</dbReference>
<dbReference type="Pfam" id="PF13419">
    <property type="entry name" value="HAD_2"/>
    <property type="match status" value="1"/>
</dbReference>
<sequence length="247" mass="27136">MTKVEWVIFDKDGTIIEMDSLWIAWAKNLYANLTENSDLEIYFSLQTFLRNIGVNDNGTTIDPTSPLAIGSIQEAETIVAFLLYQQGIPWSKGVTLARAASNLATSQQENSKVQALPGIRNLLITLKNKGMKLGVITADQTARAKSHLQQLELLALFDFVLGSDQATSSKPFPDLAYVAKEQFQVSLEKAVMIGDSNADMLFAKNAGMCFSIGIIPSATYPKDYLPDATAIIEAYDESVLTMLIEKE</sequence>
<name>A0A2X0Y3U4_9BACI</name>
<keyword evidence="1 3" id="KW-0378">Hydrolase</keyword>
<dbReference type="Proteomes" id="UP000251431">
    <property type="component" value="Unassembled WGS sequence"/>
</dbReference>
<evidence type="ECO:0000256" key="2">
    <source>
        <dbReference type="ARBA" id="ARBA00022842"/>
    </source>
</evidence>
<dbReference type="RefSeq" id="WP_112117864.1">
    <property type="nucleotide sequence ID" value="NZ_CP134502.1"/>
</dbReference>
<dbReference type="AlphaFoldDB" id="A0A2X0Y3U4"/>
<dbReference type="NCBIfam" id="TIGR01549">
    <property type="entry name" value="HAD-SF-IA-v1"/>
    <property type="match status" value="1"/>
</dbReference>
<dbReference type="InterPro" id="IPR041492">
    <property type="entry name" value="HAD_2"/>
</dbReference>
<evidence type="ECO:0000313" key="4">
    <source>
        <dbReference type="Proteomes" id="UP000251431"/>
    </source>
</evidence>
<evidence type="ECO:0000256" key="1">
    <source>
        <dbReference type="ARBA" id="ARBA00022801"/>
    </source>
</evidence>
<dbReference type="PANTHER" id="PTHR43434">
    <property type="entry name" value="PHOSPHOGLYCOLATE PHOSPHATASE"/>
    <property type="match status" value="1"/>
</dbReference>
<keyword evidence="2" id="KW-0460">Magnesium</keyword>